<feature type="non-terminal residue" evidence="1">
    <location>
        <position position="1"/>
    </location>
</feature>
<protein>
    <submittedName>
        <fullName evidence="1">Uncharacterized protein</fullName>
    </submittedName>
</protein>
<proteinExistence type="predicted"/>
<evidence type="ECO:0000313" key="1">
    <source>
        <dbReference type="EMBL" id="CAF4605854.1"/>
    </source>
</evidence>
<dbReference type="AlphaFoldDB" id="A0A8S2Z928"/>
<organism evidence="1 5">
    <name type="scientific">Rotaria magnacalcarata</name>
    <dbReference type="NCBI Taxonomy" id="392030"/>
    <lineage>
        <taxon>Eukaryota</taxon>
        <taxon>Metazoa</taxon>
        <taxon>Spiralia</taxon>
        <taxon>Gnathifera</taxon>
        <taxon>Rotifera</taxon>
        <taxon>Eurotatoria</taxon>
        <taxon>Bdelloidea</taxon>
        <taxon>Philodinida</taxon>
        <taxon>Philodinidae</taxon>
        <taxon>Rotaria</taxon>
    </lineage>
</organism>
<reference evidence="1" key="1">
    <citation type="submission" date="2021-02" db="EMBL/GenBank/DDBJ databases">
        <authorList>
            <person name="Nowell W R."/>
        </authorList>
    </citation>
    <scope>NUCLEOTIDE SEQUENCE</scope>
</reference>
<evidence type="ECO:0000313" key="5">
    <source>
        <dbReference type="Proteomes" id="UP000681967"/>
    </source>
</evidence>
<gene>
    <name evidence="1" type="ORF">BYL167_LOCUS40333</name>
    <name evidence="2" type="ORF">BYL167_LOCUS40598</name>
    <name evidence="3" type="ORF">GIL414_LOCUS45906</name>
    <name evidence="4" type="ORF">GIL414_LOCUS56609</name>
</gene>
<comment type="caution">
    <text evidence="1">The sequence shown here is derived from an EMBL/GenBank/DDBJ whole genome shotgun (WGS) entry which is preliminary data.</text>
</comment>
<dbReference type="Proteomes" id="UP000681720">
    <property type="component" value="Unassembled WGS sequence"/>
</dbReference>
<accession>A0A8S2Z928</accession>
<dbReference type="EMBL" id="CAJOBH010100896">
    <property type="protein sequence ID" value="CAF4612355.1"/>
    <property type="molecule type" value="Genomic_DNA"/>
</dbReference>
<evidence type="ECO:0000313" key="4">
    <source>
        <dbReference type="EMBL" id="CAF4990708.1"/>
    </source>
</evidence>
<dbReference type="Proteomes" id="UP000681967">
    <property type="component" value="Unassembled WGS sequence"/>
</dbReference>
<evidence type="ECO:0000313" key="3">
    <source>
        <dbReference type="EMBL" id="CAF4769918.1"/>
    </source>
</evidence>
<sequence length="47" mass="5091">LYVEPLALGTHLPPLRHGDGIAGFVGHGGIRSSQRVPEYNVELHMQA</sequence>
<dbReference type="EMBL" id="CAJOBJ010142620">
    <property type="protein sequence ID" value="CAF4769918.1"/>
    <property type="molecule type" value="Genomic_DNA"/>
</dbReference>
<evidence type="ECO:0000313" key="2">
    <source>
        <dbReference type="EMBL" id="CAF4612355.1"/>
    </source>
</evidence>
<name>A0A8S2Z928_9BILA</name>
<dbReference type="EMBL" id="CAJOBJ010203719">
    <property type="protein sequence ID" value="CAF4990708.1"/>
    <property type="molecule type" value="Genomic_DNA"/>
</dbReference>
<dbReference type="EMBL" id="CAJOBH010099467">
    <property type="protein sequence ID" value="CAF4605854.1"/>
    <property type="molecule type" value="Genomic_DNA"/>
</dbReference>